<gene>
    <name evidence="4" type="ORF">Psuf_066040</name>
</gene>
<dbReference type="Proteomes" id="UP000503011">
    <property type="component" value="Chromosome"/>
</dbReference>
<sequence>MIETILERGVLTLEYEVIPGISSIQALAARHRIAINQVASPVHVTTGRRIKEGLPNNADDIVVMLDADLACAAHRDEDIDIYWGAYLGTEDEILVAGKLRDVIDHISQTRAELRERKGWIMDTYLLRRKPGQHAE</sequence>
<reference evidence="4 5" key="2">
    <citation type="submission" date="2020-03" db="EMBL/GenBank/DDBJ databases">
        <authorList>
            <person name="Ichikawa N."/>
            <person name="Kimura A."/>
            <person name="Kitahashi Y."/>
            <person name="Uohara A."/>
        </authorList>
    </citation>
    <scope>NUCLEOTIDE SEQUENCE [LARGE SCALE GENOMIC DNA]</scope>
    <source>
        <strain evidence="4 5">NBRC 105367</strain>
    </source>
</reference>
<keyword evidence="5" id="KW-1185">Reference proteome</keyword>
<dbReference type="PANTHER" id="PTHR43467:SF1">
    <property type="entry name" value="PRECORRIN-6A SYNTHASE [DEACETYLATING]"/>
    <property type="match status" value="1"/>
</dbReference>
<dbReference type="InterPro" id="IPR000878">
    <property type="entry name" value="4pyrrol_Mease"/>
</dbReference>
<dbReference type="SUPFAM" id="SSF53790">
    <property type="entry name" value="Tetrapyrrole methylase"/>
    <property type="match status" value="1"/>
</dbReference>
<comment type="pathway">
    <text evidence="1">Cofactor biosynthesis; adenosylcobalamin biosynthesis.</text>
</comment>
<evidence type="ECO:0000256" key="2">
    <source>
        <dbReference type="ARBA" id="ARBA00022573"/>
    </source>
</evidence>
<dbReference type="KEGG" id="psuu:Psuf_066040"/>
<name>A0A6F8YTX9_9ACTN</name>
<evidence type="ECO:0000313" key="5">
    <source>
        <dbReference type="Proteomes" id="UP000503011"/>
    </source>
</evidence>
<dbReference type="GO" id="GO:0008168">
    <property type="term" value="F:methyltransferase activity"/>
    <property type="evidence" value="ECO:0007669"/>
    <property type="project" value="InterPro"/>
</dbReference>
<dbReference type="InterPro" id="IPR035996">
    <property type="entry name" value="4pyrrol_Methylase_sf"/>
</dbReference>
<dbReference type="InterPro" id="IPR014776">
    <property type="entry name" value="4pyrrole_Mease_sub2"/>
</dbReference>
<proteinExistence type="predicted"/>
<evidence type="ECO:0000259" key="3">
    <source>
        <dbReference type="Pfam" id="PF00590"/>
    </source>
</evidence>
<accession>A0A6F8YTX9</accession>
<evidence type="ECO:0000313" key="4">
    <source>
        <dbReference type="EMBL" id="BCB89291.1"/>
    </source>
</evidence>
<dbReference type="Gene3D" id="3.30.950.10">
    <property type="entry name" value="Methyltransferase, Cobalt-precorrin-4 Transmethylase, Domain 2"/>
    <property type="match status" value="1"/>
</dbReference>
<organism evidence="4 5">
    <name type="scientific">Phytohabitans suffuscus</name>
    <dbReference type="NCBI Taxonomy" id="624315"/>
    <lineage>
        <taxon>Bacteria</taxon>
        <taxon>Bacillati</taxon>
        <taxon>Actinomycetota</taxon>
        <taxon>Actinomycetes</taxon>
        <taxon>Micromonosporales</taxon>
        <taxon>Micromonosporaceae</taxon>
    </lineage>
</organism>
<reference evidence="4 5" key="1">
    <citation type="submission" date="2020-03" db="EMBL/GenBank/DDBJ databases">
        <title>Whole genome shotgun sequence of Phytohabitans suffuscus NBRC 105367.</title>
        <authorList>
            <person name="Komaki H."/>
            <person name="Tamura T."/>
        </authorList>
    </citation>
    <scope>NUCLEOTIDE SEQUENCE [LARGE SCALE GENOMIC DNA]</scope>
    <source>
        <strain evidence="4 5">NBRC 105367</strain>
    </source>
</reference>
<dbReference type="GO" id="GO:0009236">
    <property type="term" value="P:cobalamin biosynthetic process"/>
    <property type="evidence" value="ECO:0007669"/>
    <property type="project" value="UniProtKB-KW"/>
</dbReference>
<dbReference type="PANTHER" id="PTHR43467">
    <property type="entry name" value="COBALT-PRECORRIN-2 C(20)-METHYLTRANSFERASE"/>
    <property type="match status" value="1"/>
</dbReference>
<protein>
    <recommendedName>
        <fullName evidence="3">Tetrapyrrole methylase domain-containing protein</fullName>
    </recommendedName>
</protein>
<keyword evidence="2" id="KW-0169">Cobalamin biosynthesis</keyword>
<evidence type="ECO:0000256" key="1">
    <source>
        <dbReference type="ARBA" id="ARBA00004953"/>
    </source>
</evidence>
<dbReference type="EMBL" id="AP022871">
    <property type="protein sequence ID" value="BCB89291.1"/>
    <property type="molecule type" value="Genomic_DNA"/>
</dbReference>
<dbReference type="Pfam" id="PF00590">
    <property type="entry name" value="TP_methylase"/>
    <property type="match status" value="1"/>
</dbReference>
<dbReference type="AlphaFoldDB" id="A0A6F8YTX9"/>
<feature type="domain" description="Tetrapyrrole methylase" evidence="3">
    <location>
        <begin position="6"/>
        <end position="102"/>
    </location>
</feature>